<protein>
    <submittedName>
        <fullName evidence="1">Uncharacterized protein</fullName>
    </submittedName>
</protein>
<gene>
    <name evidence="1" type="ORF">MA16_Dca016937</name>
</gene>
<dbReference type="Proteomes" id="UP000233837">
    <property type="component" value="Unassembled WGS sequence"/>
</dbReference>
<evidence type="ECO:0000313" key="1">
    <source>
        <dbReference type="EMBL" id="PKU67768.1"/>
    </source>
</evidence>
<dbReference type="AlphaFoldDB" id="A0A2I0VWI4"/>
<proteinExistence type="predicted"/>
<accession>A0A2I0VWI4</accession>
<reference evidence="1 2" key="1">
    <citation type="journal article" date="2016" name="Sci. Rep.">
        <title>The Dendrobium catenatum Lindl. genome sequence provides insights into polysaccharide synthase, floral development and adaptive evolution.</title>
        <authorList>
            <person name="Zhang G.Q."/>
            <person name="Xu Q."/>
            <person name="Bian C."/>
            <person name="Tsai W.C."/>
            <person name="Yeh C.M."/>
            <person name="Liu K.W."/>
            <person name="Yoshida K."/>
            <person name="Zhang L.S."/>
            <person name="Chang S.B."/>
            <person name="Chen F."/>
            <person name="Shi Y."/>
            <person name="Su Y.Y."/>
            <person name="Zhang Y.Q."/>
            <person name="Chen L.J."/>
            <person name="Yin Y."/>
            <person name="Lin M."/>
            <person name="Huang H."/>
            <person name="Deng H."/>
            <person name="Wang Z.W."/>
            <person name="Zhu S.L."/>
            <person name="Zhao X."/>
            <person name="Deng C."/>
            <person name="Niu S.C."/>
            <person name="Huang J."/>
            <person name="Wang M."/>
            <person name="Liu G.H."/>
            <person name="Yang H.J."/>
            <person name="Xiao X.J."/>
            <person name="Hsiao Y.Y."/>
            <person name="Wu W.L."/>
            <person name="Chen Y.Y."/>
            <person name="Mitsuda N."/>
            <person name="Ohme-Takagi M."/>
            <person name="Luo Y.B."/>
            <person name="Van de Peer Y."/>
            <person name="Liu Z.J."/>
        </authorList>
    </citation>
    <scope>NUCLEOTIDE SEQUENCE [LARGE SCALE GENOMIC DNA]</scope>
    <source>
        <tissue evidence="1">The whole plant</tissue>
    </source>
</reference>
<evidence type="ECO:0000313" key="2">
    <source>
        <dbReference type="Proteomes" id="UP000233837"/>
    </source>
</evidence>
<keyword evidence="2" id="KW-1185">Reference proteome</keyword>
<organism evidence="1 2">
    <name type="scientific">Dendrobium catenatum</name>
    <dbReference type="NCBI Taxonomy" id="906689"/>
    <lineage>
        <taxon>Eukaryota</taxon>
        <taxon>Viridiplantae</taxon>
        <taxon>Streptophyta</taxon>
        <taxon>Embryophyta</taxon>
        <taxon>Tracheophyta</taxon>
        <taxon>Spermatophyta</taxon>
        <taxon>Magnoliopsida</taxon>
        <taxon>Liliopsida</taxon>
        <taxon>Asparagales</taxon>
        <taxon>Orchidaceae</taxon>
        <taxon>Epidendroideae</taxon>
        <taxon>Malaxideae</taxon>
        <taxon>Dendrobiinae</taxon>
        <taxon>Dendrobium</taxon>
    </lineage>
</organism>
<dbReference type="EMBL" id="KZ503165">
    <property type="protein sequence ID" value="PKU67768.1"/>
    <property type="molecule type" value="Genomic_DNA"/>
</dbReference>
<name>A0A2I0VWI4_9ASPA</name>
<sequence>MRSVRLAELRRQFGRCGTQASILHRCGAISRLLQCSTLCRLALGTLRNRSLGRSSAQRRCVV</sequence>
<reference evidence="1 2" key="2">
    <citation type="journal article" date="2017" name="Nature">
        <title>The Apostasia genome and the evolution of orchids.</title>
        <authorList>
            <person name="Zhang G.Q."/>
            <person name="Liu K.W."/>
            <person name="Li Z."/>
            <person name="Lohaus R."/>
            <person name="Hsiao Y.Y."/>
            <person name="Niu S.C."/>
            <person name="Wang J.Y."/>
            <person name="Lin Y.C."/>
            <person name="Xu Q."/>
            <person name="Chen L.J."/>
            <person name="Yoshida K."/>
            <person name="Fujiwara S."/>
            <person name="Wang Z.W."/>
            <person name="Zhang Y.Q."/>
            <person name="Mitsuda N."/>
            <person name="Wang M."/>
            <person name="Liu G.H."/>
            <person name="Pecoraro L."/>
            <person name="Huang H.X."/>
            <person name="Xiao X.J."/>
            <person name="Lin M."/>
            <person name="Wu X.Y."/>
            <person name="Wu W.L."/>
            <person name="Chen Y.Y."/>
            <person name="Chang S.B."/>
            <person name="Sakamoto S."/>
            <person name="Ohme-Takagi M."/>
            <person name="Yagi M."/>
            <person name="Zeng S.J."/>
            <person name="Shen C.Y."/>
            <person name="Yeh C.M."/>
            <person name="Luo Y.B."/>
            <person name="Tsai W.C."/>
            <person name="Van de Peer Y."/>
            <person name="Liu Z.J."/>
        </authorList>
    </citation>
    <scope>NUCLEOTIDE SEQUENCE [LARGE SCALE GENOMIC DNA]</scope>
    <source>
        <tissue evidence="1">The whole plant</tissue>
    </source>
</reference>